<organism evidence="1 2">
    <name type="scientific">Streptomyces salyersiae</name>
    <dbReference type="NCBI Taxonomy" id="3075530"/>
    <lineage>
        <taxon>Bacteria</taxon>
        <taxon>Bacillati</taxon>
        <taxon>Actinomycetota</taxon>
        <taxon>Actinomycetes</taxon>
        <taxon>Kitasatosporales</taxon>
        <taxon>Streptomycetaceae</taxon>
        <taxon>Streptomyces</taxon>
    </lineage>
</organism>
<evidence type="ECO:0000313" key="2">
    <source>
        <dbReference type="Proteomes" id="UP001183777"/>
    </source>
</evidence>
<keyword evidence="2" id="KW-1185">Reference proteome</keyword>
<gene>
    <name evidence="1" type="ORF">RM649_01225</name>
</gene>
<evidence type="ECO:0000313" key="1">
    <source>
        <dbReference type="EMBL" id="MDT0426276.1"/>
    </source>
</evidence>
<name>A0ABU2RCH2_9ACTN</name>
<accession>A0ABU2RCH2</accession>
<dbReference type="Proteomes" id="UP001183777">
    <property type="component" value="Unassembled WGS sequence"/>
</dbReference>
<sequence length="120" mass="13151">MAHDGPSEALRTGRLYAVLAELQKQAVGEHHSLGLPGTLRALLRAPSKVLNPHLWQVGAYLLAARNRGRGESATVLFRSIPDVLPLGQELPHALTPQERERFHEGLTAQRAEIAKALQEL</sequence>
<reference evidence="2" key="1">
    <citation type="submission" date="2023-07" db="EMBL/GenBank/DDBJ databases">
        <title>30 novel species of actinomycetes from the DSMZ collection.</title>
        <authorList>
            <person name="Nouioui I."/>
        </authorList>
    </citation>
    <scope>NUCLEOTIDE SEQUENCE [LARGE SCALE GENOMIC DNA]</scope>
    <source>
        <strain evidence="2">DSM 41770</strain>
    </source>
</reference>
<dbReference type="EMBL" id="JAVREX010000001">
    <property type="protein sequence ID" value="MDT0426276.1"/>
    <property type="molecule type" value="Genomic_DNA"/>
</dbReference>
<protein>
    <submittedName>
        <fullName evidence="1">Uncharacterized protein</fullName>
    </submittedName>
</protein>
<comment type="caution">
    <text evidence="1">The sequence shown here is derived from an EMBL/GenBank/DDBJ whole genome shotgun (WGS) entry which is preliminary data.</text>
</comment>
<dbReference type="RefSeq" id="WP_093762517.1">
    <property type="nucleotide sequence ID" value="NZ_JAVREX010000001.1"/>
</dbReference>
<proteinExistence type="predicted"/>